<evidence type="ECO:0000259" key="2">
    <source>
        <dbReference type="Pfam" id="PF07304"/>
    </source>
</evidence>
<dbReference type="PANTHER" id="PTHR18834">
    <property type="entry name" value="STEROID RECEPTOR RNA ACTIVATOR 1"/>
    <property type="match status" value="1"/>
</dbReference>
<accession>A0A0L7L127</accession>
<dbReference type="AlphaFoldDB" id="A0A0L7L127"/>
<protein>
    <submittedName>
        <fullName evidence="3">Steroid receptor RNA activator 1</fullName>
    </submittedName>
</protein>
<organism evidence="3 4">
    <name type="scientific">Operophtera brumata</name>
    <name type="common">Winter moth</name>
    <name type="synonym">Phalaena brumata</name>
    <dbReference type="NCBI Taxonomy" id="104452"/>
    <lineage>
        <taxon>Eukaryota</taxon>
        <taxon>Metazoa</taxon>
        <taxon>Ecdysozoa</taxon>
        <taxon>Arthropoda</taxon>
        <taxon>Hexapoda</taxon>
        <taxon>Insecta</taxon>
        <taxon>Pterygota</taxon>
        <taxon>Neoptera</taxon>
        <taxon>Endopterygota</taxon>
        <taxon>Lepidoptera</taxon>
        <taxon>Glossata</taxon>
        <taxon>Ditrysia</taxon>
        <taxon>Geometroidea</taxon>
        <taxon>Geometridae</taxon>
        <taxon>Larentiinae</taxon>
        <taxon>Operophtera</taxon>
    </lineage>
</organism>
<comment type="caution">
    <text evidence="3">The sequence shown here is derived from an EMBL/GenBank/DDBJ whole genome shotgun (WGS) entry which is preliminary data.</text>
</comment>
<feature type="region of interest" description="Disordered" evidence="1">
    <location>
        <begin position="1"/>
        <end position="41"/>
    </location>
</feature>
<dbReference type="GO" id="GO:0003713">
    <property type="term" value="F:transcription coactivator activity"/>
    <property type="evidence" value="ECO:0007669"/>
    <property type="project" value="InterPro"/>
</dbReference>
<feature type="domain" description="SRA1/Sec31" evidence="2">
    <location>
        <begin position="69"/>
        <end position="188"/>
    </location>
</feature>
<feature type="compositionally biased region" description="Polar residues" evidence="1">
    <location>
        <begin position="29"/>
        <end position="39"/>
    </location>
</feature>
<dbReference type="Gene3D" id="1.20.940.10">
    <property type="entry name" value="Functional domain of the splicing factor Prp18"/>
    <property type="match status" value="1"/>
</dbReference>
<dbReference type="GO" id="GO:0005634">
    <property type="term" value="C:nucleus"/>
    <property type="evidence" value="ECO:0007669"/>
    <property type="project" value="TreeGrafter"/>
</dbReference>
<sequence>MNNTNDTNANDTKPHQAFDPGWNDPPKFSYTTQQTTPNRPRNFLNKRVAFPLSTAQSGSPAPMSLPPMPSAPLIPIIPSMPPTLPAMQPPGLIMNPSNELDSQNTFKEVKEILFQFLESSSELGTKSNDIKRRLGVMEDMWLSGKLNTTIQQQMKELAYADEIHKALMVDHVSSVGVWMPGVKQLIHHCIARSELLSIEKEQPNED</sequence>
<dbReference type="STRING" id="104452.A0A0L7L127"/>
<feature type="compositionally biased region" description="Low complexity" evidence="1">
    <location>
        <begin position="1"/>
        <end position="11"/>
    </location>
</feature>
<dbReference type="GO" id="GO:0006357">
    <property type="term" value="P:regulation of transcription by RNA polymerase II"/>
    <property type="evidence" value="ECO:0007669"/>
    <property type="project" value="InterPro"/>
</dbReference>
<name>A0A0L7L127_OPEBR</name>
<dbReference type="Pfam" id="PF07304">
    <property type="entry name" value="SRA1"/>
    <property type="match status" value="1"/>
</dbReference>
<proteinExistence type="predicted"/>
<gene>
    <name evidence="3" type="ORF">OBRU01_16151</name>
</gene>
<dbReference type="InterPro" id="IPR009917">
    <property type="entry name" value="SRA1/Sec31"/>
</dbReference>
<dbReference type="PANTHER" id="PTHR18834:SF2">
    <property type="entry name" value="STEROID RECEPTOR RNA ACTIVATOR 1"/>
    <property type="match status" value="1"/>
</dbReference>
<dbReference type="EMBL" id="JTDY01003700">
    <property type="protein sequence ID" value="KOB69125.1"/>
    <property type="molecule type" value="Genomic_DNA"/>
</dbReference>
<keyword evidence="3" id="KW-0675">Receptor</keyword>
<reference evidence="3 4" key="1">
    <citation type="journal article" date="2015" name="Genome Biol. Evol.">
        <title>The genome of winter moth (Operophtera brumata) provides a genomic perspective on sexual dimorphism and phenology.</title>
        <authorList>
            <person name="Derks M.F."/>
            <person name="Smit S."/>
            <person name="Salis L."/>
            <person name="Schijlen E."/>
            <person name="Bossers A."/>
            <person name="Mateman C."/>
            <person name="Pijl A.S."/>
            <person name="de Ridder D."/>
            <person name="Groenen M.A."/>
            <person name="Visser M.E."/>
            <person name="Megens H.J."/>
        </authorList>
    </citation>
    <scope>NUCLEOTIDE SEQUENCE [LARGE SCALE GENOMIC DNA]</scope>
    <source>
        <strain evidence="3">WM2013NL</strain>
        <tissue evidence="3">Head and thorax</tissue>
    </source>
</reference>
<evidence type="ECO:0000313" key="3">
    <source>
        <dbReference type="EMBL" id="KOB69125.1"/>
    </source>
</evidence>
<dbReference type="InterPro" id="IPR040243">
    <property type="entry name" value="Steroid_recept_RNA_1"/>
</dbReference>
<evidence type="ECO:0000313" key="4">
    <source>
        <dbReference type="Proteomes" id="UP000037510"/>
    </source>
</evidence>
<keyword evidence="4" id="KW-1185">Reference proteome</keyword>
<evidence type="ECO:0000256" key="1">
    <source>
        <dbReference type="SAM" id="MobiDB-lite"/>
    </source>
</evidence>
<dbReference type="Proteomes" id="UP000037510">
    <property type="component" value="Unassembled WGS sequence"/>
</dbReference>